<dbReference type="STRING" id="1073423.SAMN04488700_1880"/>
<organism evidence="1 2">
    <name type="scientific">Carnobacterium iners</name>
    <dbReference type="NCBI Taxonomy" id="1073423"/>
    <lineage>
        <taxon>Bacteria</taxon>
        <taxon>Bacillati</taxon>
        <taxon>Bacillota</taxon>
        <taxon>Bacilli</taxon>
        <taxon>Lactobacillales</taxon>
        <taxon>Carnobacteriaceae</taxon>
        <taxon>Carnobacterium</taxon>
    </lineage>
</organism>
<dbReference type="OrthoDB" id="2156822at2"/>
<dbReference type="RefSeq" id="WP_085559970.1">
    <property type="nucleotide sequence ID" value="NZ_FOAH01000003.1"/>
</dbReference>
<proteinExistence type="predicted"/>
<reference evidence="1 2" key="1">
    <citation type="submission" date="2017-04" db="EMBL/GenBank/DDBJ databases">
        <authorList>
            <person name="Afonso C.L."/>
            <person name="Miller P.J."/>
            <person name="Scott M.A."/>
            <person name="Spackman E."/>
            <person name="Goraichik I."/>
            <person name="Dimitrov K.M."/>
            <person name="Suarez D.L."/>
            <person name="Swayne D.E."/>
        </authorList>
    </citation>
    <scope>NUCLEOTIDE SEQUENCE [LARGE SCALE GENOMIC DNA]</scope>
    <source>
        <strain evidence="1 2">LMG26642</strain>
    </source>
</reference>
<evidence type="ECO:0000313" key="1">
    <source>
        <dbReference type="EMBL" id="SMH36351.1"/>
    </source>
</evidence>
<dbReference type="Proteomes" id="UP000193435">
    <property type="component" value="Unassembled WGS sequence"/>
</dbReference>
<name>A0A1X7NF20_9LACT</name>
<gene>
    <name evidence="1" type="ORF">SAMN04488700_1880</name>
</gene>
<evidence type="ECO:0000313" key="2">
    <source>
        <dbReference type="Proteomes" id="UP000193435"/>
    </source>
</evidence>
<accession>A0A1X7NF20</accession>
<dbReference type="EMBL" id="FXBJ01000002">
    <property type="protein sequence ID" value="SMH36351.1"/>
    <property type="molecule type" value="Genomic_DNA"/>
</dbReference>
<sequence>MKKPMIEKVWLIKEMLFKNEDYQLALDLEDSENRVTMRYIIIDTTSVSYHNDLEIGYHQEDFFIFTNKEDAKKDLYSIA</sequence>
<protein>
    <submittedName>
        <fullName evidence="1">Uncharacterized protein</fullName>
    </submittedName>
</protein>
<dbReference type="AlphaFoldDB" id="A0A1X7NF20"/>
<keyword evidence="2" id="KW-1185">Reference proteome</keyword>